<proteinExistence type="predicted"/>
<dbReference type="InterPro" id="IPR009833">
    <property type="entry name" value="DUF1398"/>
</dbReference>
<dbReference type="SUPFAM" id="SSF160419">
    <property type="entry name" value="YdfO-like"/>
    <property type="match status" value="1"/>
</dbReference>
<dbReference type="InterPro" id="IPR036696">
    <property type="entry name" value="YdfO-like_sf"/>
</dbReference>
<dbReference type="Proteomes" id="UP001059844">
    <property type="component" value="Chromosome"/>
</dbReference>
<reference evidence="1" key="1">
    <citation type="submission" date="2022-07" db="EMBL/GenBank/DDBJ databases">
        <title>Isolation, identification, and degradation of a PFOSA degrading strain from sewage treatment plant.</title>
        <authorList>
            <person name="Zhang L."/>
            <person name="Huo Y."/>
        </authorList>
    </citation>
    <scope>NUCLEOTIDE SEQUENCE</scope>
    <source>
        <strain evidence="1">C1</strain>
    </source>
</reference>
<protein>
    <submittedName>
        <fullName evidence="1">DUF1398 domain-containing protein</fullName>
    </submittedName>
</protein>
<gene>
    <name evidence="1" type="ORF">NOX80_14245</name>
</gene>
<evidence type="ECO:0000313" key="2">
    <source>
        <dbReference type="Proteomes" id="UP001059844"/>
    </source>
</evidence>
<dbReference type="Gene3D" id="3.30.1810.10">
    <property type="entry name" value="YdfO-like"/>
    <property type="match status" value="1"/>
</dbReference>
<dbReference type="Pfam" id="PF07166">
    <property type="entry name" value="DUF1398"/>
    <property type="match status" value="1"/>
</dbReference>
<organism evidence="1 2">
    <name type="scientific">Flavobacterium cerinum</name>
    <dbReference type="NCBI Taxonomy" id="2502784"/>
    <lineage>
        <taxon>Bacteria</taxon>
        <taxon>Pseudomonadati</taxon>
        <taxon>Bacteroidota</taxon>
        <taxon>Flavobacteriia</taxon>
        <taxon>Flavobacteriales</taxon>
        <taxon>Flavobacteriaceae</taxon>
        <taxon>Flavobacterium</taxon>
    </lineage>
</organism>
<keyword evidence="2" id="KW-1185">Reference proteome</keyword>
<sequence length="129" mass="14743">MFTIEQIKAAHAKVHSGADFPDYVQDLIQLGVIFYETYVKDGHTEYYGEANYQITSGPVYEPLIIATKTDRIAFLDDLKAHQRGLTNYMAFCNDCARSGIAKWAMDMQKRTCTYYDWAGNEILVENIPN</sequence>
<dbReference type="EMBL" id="CP101751">
    <property type="protein sequence ID" value="UUC44784.1"/>
    <property type="molecule type" value="Genomic_DNA"/>
</dbReference>
<dbReference type="RefSeq" id="WP_256550468.1">
    <property type="nucleotide sequence ID" value="NZ_CP101751.1"/>
</dbReference>
<accession>A0ABY5IPU9</accession>
<evidence type="ECO:0000313" key="1">
    <source>
        <dbReference type="EMBL" id="UUC44784.1"/>
    </source>
</evidence>
<name>A0ABY5IPU9_9FLAO</name>